<dbReference type="SUPFAM" id="SSF56349">
    <property type="entry name" value="DNA breaking-rejoining enzymes"/>
    <property type="match status" value="1"/>
</dbReference>
<comment type="similarity">
    <text evidence="1">Belongs to the 'phage' integrase family.</text>
</comment>
<sequence length="715" mass="83888">MLFKLINRNDVSMIQIQQINQKRGFHEVLLSEMLSYPSKTIQGDGLITTHQIKDAYFIKNNTWNLSFLKTIPQFKEPIKNYKSNGQYLHFNIKNPAIKLEIKFVFHQKLFREMWSITTIFNAYKSNLNKLSVFINETYPNLSSLQDLDINEAEHEWVIYLERNGVVTEQTKNDITYGKIISKNSTSKFLRTIYTNFISLIDVREEWEKDRWDVRILHDKYGISYNKSRSDYYLNFTKIKHEHMRQQIKKYIRQRLLIDSLAHSTAIDYLKVISMFLSFILKNEPKWNDLKSLERSHIELYLIWLYEYSNINLKQKNANPKNYIRLSLAYIGKFLQDIQRFEYDIAPKTPYQQLLFPEDRPKIAKKPIEQIDYIPDYVLSQLYSCLNDLPEETIPVVWIAFKTGLRISDILGLNQECLIQLNGKYSIITDIEKTFVKGHRIPIDEELADILAVLIQHSIEKSNKDNNPERYIFIRYKGVRKGKPFNQKTIRDHLNKLARKNKILDENGDVFHFKIHQFRHTYAVKMLNGGADILTVQELLAHASPEMTLRYAKLLDDTKRKVFESVIKQGVFSFDLNGEVQEIKSGEDIPTDILDALWQDHKLNAMDNPYGTCHARLNGNCPHMEAPPCLTCGDNQTPCKDLAVGFSELDKQKYELHIKTTTKAIEIAKQRGREDIAERNQKNLQRYQNILNTLQDGNVIFGRQGRMKRKLGVKNV</sequence>
<gene>
    <name evidence="5" type="ORF">COL66_12820</name>
</gene>
<keyword evidence="3" id="KW-0233">DNA recombination</keyword>
<evidence type="ECO:0000259" key="4">
    <source>
        <dbReference type="PROSITE" id="PS51898"/>
    </source>
</evidence>
<organism evidence="5 6">
    <name type="scientific">Bacillus wiedmannii</name>
    <dbReference type="NCBI Taxonomy" id="1890302"/>
    <lineage>
        <taxon>Bacteria</taxon>
        <taxon>Bacillati</taxon>
        <taxon>Bacillota</taxon>
        <taxon>Bacilli</taxon>
        <taxon>Bacillales</taxon>
        <taxon>Bacillaceae</taxon>
        <taxon>Bacillus</taxon>
        <taxon>Bacillus cereus group</taxon>
    </lineage>
</organism>
<dbReference type="Proteomes" id="UP000223311">
    <property type="component" value="Unassembled WGS sequence"/>
</dbReference>
<dbReference type="GO" id="GO:0006310">
    <property type="term" value="P:DNA recombination"/>
    <property type="evidence" value="ECO:0007669"/>
    <property type="project" value="UniProtKB-KW"/>
</dbReference>
<accession>A0A2B5J1A6</accession>
<proteinExistence type="inferred from homology"/>
<dbReference type="InterPro" id="IPR013762">
    <property type="entry name" value="Integrase-like_cat_sf"/>
</dbReference>
<evidence type="ECO:0000313" key="6">
    <source>
        <dbReference type="Proteomes" id="UP000223311"/>
    </source>
</evidence>
<dbReference type="PANTHER" id="PTHR30349">
    <property type="entry name" value="PHAGE INTEGRASE-RELATED"/>
    <property type="match status" value="1"/>
</dbReference>
<dbReference type="PROSITE" id="PS51898">
    <property type="entry name" value="TYR_RECOMBINASE"/>
    <property type="match status" value="1"/>
</dbReference>
<dbReference type="InterPro" id="IPR050090">
    <property type="entry name" value="Tyrosine_recombinase_XerCD"/>
</dbReference>
<dbReference type="InterPro" id="IPR002104">
    <property type="entry name" value="Integrase_catalytic"/>
</dbReference>
<feature type="domain" description="Tyr recombinase" evidence="4">
    <location>
        <begin position="372"/>
        <end position="563"/>
    </location>
</feature>
<keyword evidence="2" id="KW-0238">DNA-binding</keyword>
<dbReference type="Gene3D" id="1.10.443.10">
    <property type="entry name" value="Intergrase catalytic core"/>
    <property type="match status" value="1"/>
</dbReference>
<name>A0A2B5J1A6_9BACI</name>
<protein>
    <submittedName>
        <fullName evidence="5">Transposase</fullName>
    </submittedName>
</protein>
<reference evidence="5 6" key="1">
    <citation type="submission" date="2017-09" db="EMBL/GenBank/DDBJ databases">
        <title>Large-scale bioinformatics analysis of Bacillus genomes uncovers conserved roles of natural products in bacterial physiology.</title>
        <authorList>
            <consortium name="Agbiome Team Llc"/>
            <person name="Bleich R.M."/>
            <person name="Grubbs K.J."/>
            <person name="Santa Maria K.C."/>
            <person name="Allen S.E."/>
            <person name="Farag S."/>
            <person name="Shank E.A."/>
            <person name="Bowers A."/>
        </authorList>
    </citation>
    <scope>NUCLEOTIDE SEQUENCE [LARGE SCALE GENOMIC DNA]</scope>
    <source>
        <strain evidence="5 6">AFS080080</strain>
    </source>
</reference>
<evidence type="ECO:0000256" key="1">
    <source>
        <dbReference type="ARBA" id="ARBA00008857"/>
    </source>
</evidence>
<dbReference type="CDD" id="cd01187">
    <property type="entry name" value="INT_tnpB_C_Tn554"/>
    <property type="match status" value="1"/>
</dbReference>
<dbReference type="PANTHER" id="PTHR30349:SF41">
    <property type="entry name" value="INTEGRASE_RECOMBINASE PROTEIN MJ0367-RELATED"/>
    <property type="match status" value="1"/>
</dbReference>
<dbReference type="InterPro" id="IPR011010">
    <property type="entry name" value="DNA_brk_join_enz"/>
</dbReference>
<dbReference type="AlphaFoldDB" id="A0A2B5J1A6"/>
<dbReference type="GO" id="GO:0015074">
    <property type="term" value="P:DNA integration"/>
    <property type="evidence" value="ECO:0007669"/>
    <property type="project" value="InterPro"/>
</dbReference>
<dbReference type="EMBL" id="NVGE01000013">
    <property type="protein sequence ID" value="PFZ31298.1"/>
    <property type="molecule type" value="Genomic_DNA"/>
</dbReference>
<dbReference type="GO" id="GO:0003677">
    <property type="term" value="F:DNA binding"/>
    <property type="evidence" value="ECO:0007669"/>
    <property type="project" value="UniProtKB-KW"/>
</dbReference>
<dbReference type="Pfam" id="PF00589">
    <property type="entry name" value="Phage_integrase"/>
    <property type="match status" value="1"/>
</dbReference>
<evidence type="ECO:0000256" key="2">
    <source>
        <dbReference type="ARBA" id="ARBA00023125"/>
    </source>
</evidence>
<evidence type="ECO:0000313" key="5">
    <source>
        <dbReference type="EMBL" id="PFZ31298.1"/>
    </source>
</evidence>
<comment type="caution">
    <text evidence="5">The sequence shown here is derived from an EMBL/GenBank/DDBJ whole genome shotgun (WGS) entry which is preliminary data.</text>
</comment>
<evidence type="ECO:0000256" key="3">
    <source>
        <dbReference type="ARBA" id="ARBA00023172"/>
    </source>
</evidence>